<dbReference type="SUPFAM" id="SSF51004">
    <property type="entry name" value="C-terminal (heme d1) domain of cytochrome cd1-nitrite reductase"/>
    <property type="match status" value="1"/>
</dbReference>
<dbReference type="InterPro" id="IPR015943">
    <property type="entry name" value="WD40/YVTN_repeat-like_dom_sf"/>
</dbReference>
<dbReference type="PANTHER" id="PTHR30344:SF1">
    <property type="entry name" value="6-PHOSPHOGLUCONOLACTONASE"/>
    <property type="match status" value="1"/>
</dbReference>
<dbReference type="InterPro" id="IPR011048">
    <property type="entry name" value="Haem_d1_sf"/>
</dbReference>
<dbReference type="RefSeq" id="WP_283230238.1">
    <property type="nucleotide sequence ID" value="NZ_JASGBQ010000004.1"/>
</dbReference>
<gene>
    <name evidence="2" type="ORF">QJ036_04440</name>
</gene>
<dbReference type="Pfam" id="PF10282">
    <property type="entry name" value="Lactonase"/>
    <property type="match status" value="1"/>
</dbReference>
<comment type="similarity">
    <text evidence="1">Belongs to the cycloisomerase 2 family.</text>
</comment>
<accession>A0AAP4BB91</accession>
<proteinExistence type="inferred from homology"/>
<organism evidence="2 3">
    <name type="scientific">Fusibacillus kribbianus</name>
    <dbReference type="NCBI Taxonomy" id="3044208"/>
    <lineage>
        <taxon>Bacteria</taxon>
        <taxon>Bacillati</taxon>
        <taxon>Bacillota</taxon>
        <taxon>Clostridia</taxon>
        <taxon>Lachnospirales</taxon>
        <taxon>Lachnospiraceae</taxon>
        <taxon>Fusibacillus</taxon>
    </lineage>
</organism>
<keyword evidence="2" id="KW-0378">Hydrolase</keyword>
<name>A0AAP4BB91_9FIRM</name>
<evidence type="ECO:0000313" key="3">
    <source>
        <dbReference type="Proteomes" id="UP001300383"/>
    </source>
</evidence>
<dbReference type="AlphaFoldDB" id="A0AAP4BB91"/>
<dbReference type="PANTHER" id="PTHR30344">
    <property type="entry name" value="6-PHOSPHOGLUCONOLACTONASE-RELATED"/>
    <property type="match status" value="1"/>
</dbReference>
<comment type="caution">
    <text evidence="2">The sequence shown here is derived from an EMBL/GenBank/DDBJ whole genome shotgun (WGS) entry which is preliminary data.</text>
</comment>
<dbReference type="EMBL" id="JASGBQ010000004">
    <property type="protein sequence ID" value="MDI9241728.1"/>
    <property type="molecule type" value="Genomic_DNA"/>
</dbReference>
<keyword evidence="3" id="KW-1185">Reference proteome</keyword>
<protein>
    <submittedName>
        <fullName evidence="2">Lactonase family protein</fullName>
        <ecNumber evidence="2">3.1.1.-</ecNumber>
    </submittedName>
</protein>
<dbReference type="GO" id="GO:0017057">
    <property type="term" value="F:6-phosphogluconolactonase activity"/>
    <property type="evidence" value="ECO:0007669"/>
    <property type="project" value="TreeGrafter"/>
</dbReference>
<dbReference type="Gene3D" id="2.130.10.10">
    <property type="entry name" value="YVTN repeat-like/Quinoprotein amine dehydrogenase"/>
    <property type="match status" value="1"/>
</dbReference>
<dbReference type="GO" id="GO:0005829">
    <property type="term" value="C:cytosol"/>
    <property type="evidence" value="ECO:0007669"/>
    <property type="project" value="TreeGrafter"/>
</dbReference>
<dbReference type="Proteomes" id="UP001300383">
    <property type="component" value="Unassembled WGS sequence"/>
</dbReference>
<dbReference type="InterPro" id="IPR019405">
    <property type="entry name" value="Lactonase_7-beta_prop"/>
</dbReference>
<sequence length="345" mass="37823">MICEFYVGSYGKETEEGITRYQIDTENGRLTRLDGHALLYHPSYLCLQEEKGLLYAVQEQVPEGKIHALKIIGKELVPCVSLSSGGADPCHLSLSEDGNMLYAANYTSGSLAAYRLSQDGLPVSMTDFKQHDGKGPNPVRQECAHVHFSTEHEGILYVCDLGLDKVFLYELDTETGMLNDTGKRLSLPLGNGPRHLAFHPAHPDMVYVLCELAGQVAVFRDNDGNRDYRLVQLLDTLPEGFSGGNISAAVKISGNLLFASNRGHDSIAVFNLKENGTLERMGIYLSGGKTPRDIEIFGDYLVAANQDSDCLTVLKIDRETGELSLTGERKSHVMPCCVCAYGQNP</sequence>
<dbReference type="EC" id="3.1.1.-" evidence="2"/>
<dbReference type="InterPro" id="IPR050282">
    <property type="entry name" value="Cycloisomerase_2"/>
</dbReference>
<reference evidence="2 3" key="1">
    <citation type="submission" date="2023-05" db="EMBL/GenBank/DDBJ databases">
        <title>[ruminococcus] sp. nov., isolated from a pig farm feces dump.</title>
        <authorList>
            <person name="Chang Y.-H."/>
        </authorList>
    </citation>
    <scope>NUCLEOTIDE SEQUENCE [LARGE SCALE GENOMIC DNA]</scope>
    <source>
        <strain evidence="2 3">YH-rum2234</strain>
    </source>
</reference>
<evidence type="ECO:0000256" key="1">
    <source>
        <dbReference type="ARBA" id="ARBA00005564"/>
    </source>
</evidence>
<evidence type="ECO:0000313" key="2">
    <source>
        <dbReference type="EMBL" id="MDI9241728.1"/>
    </source>
</evidence>